<dbReference type="PROSITE" id="PS50026">
    <property type="entry name" value="EGF_3"/>
    <property type="match status" value="1"/>
</dbReference>
<evidence type="ECO:0000256" key="13">
    <source>
        <dbReference type="ARBA" id="ARBA00023157"/>
    </source>
</evidence>
<keyword evidence="13 16" id="KW-1015">Disulfide bond</keyword>
<feature type="domain" description="EGF-like" evidence="18">
    <location>
        <begin position="115"/>
        <end position="151"/>
    </location>
</feature>
<dbReference type="Gene3D" id="2.10.25.10">
    <property type="entry name" value="Laminin"/>
    <property type="match status" value="1"/>
</dbReference>
<feature type="signal peptide" evidence="17">
    <location>
        <begin position="1"/>
        <end position="24"/>
    </location>
</feature>
<dbReference type="PROSITE" id="PS00022">
    <property type="entry name" value="EGF_1"/>
    <property type="match status" value="1"/>
</dbReference>
<dbReference type="GO" id="GO:0005524">
    <property type="term" value="F:ATP binding"/>
    <property type="evidence" value="ECO:0007669"/>
    <property type="project" value="UniProtKB-KW"/>
</dbReference>
<keyword evidence="6 17" id="KW-0732">Signal</keyword>
<protein>
    <recommendedName>
        <fullName evidence="2">receptor protein-tyrosine kinase</fullName>
        <ecNumber evidence="2">2.7.10.1</ecNumber>
    </recommendedName>
</protein>
<dbReference type="EC" id="2.7.10.1" evidence="2"/>
<dbReference type="PROSITE" id="PS01186">
    <property type="entry name" value="EGF_2"/>
    <property type="match status" value="1"/>
</dbReference>
<reference evidence="19" key="1">
    <citation type="submission" date="2023-01" db="EMBL/GenBank/DDBJ databases">
        <title>Genome assembly of the deep-sea coral Lophelia pertusa.</title>
        <authorList>
            <person name="Herrera S."/>
            <person name="Cordes E."/>
        </authorList>
    </citation>
    <scope>NUCLEOTIDE SEQUENCE</scope>
    <source>
        <strain evidence="19">USNM1676648</strain>
        <tissue evidence="19">Polyp</tissue>
    </source>
</reference>
<dbReference type="SMART" id="SM00181">
    <property type="entry name" value="EGF"/>
    <property type="match status" value="1"/>
</dbReference>
<evidence type="ECO:0000256" key="5">
    <source>
        <dbReference type="ARBA" id="ARBA00022692"/>
    </source>
</evidence>
<keyword evidence="15" id="KW-0325">Glycoprotein</keyword>
<evidence type="ECO:0000313" key="19">
    <source>
        <dbReference type="EMBL" id="KAJ7337170.1"/>
    </source>
</evidence>
<keyword evidence="12" id="KW-0829">Tyrosine-protein kinase</keyword>
<keyword evidence="20" id="KW-1185">Reference proteome</keyword>
<dbReference type="SUPFAM" id="SSF57196">
    <property type="entry name" value="EGF/Laminin"/>
    <property type="match status" value="1"/>
</dbReference>
<dbReference type="CDD" id="cd00054">
    <property type="entry name" value="EGF_CA"/>
    <property type="match status" value="1"/>
</dbReference>
<comment type="caution">
    <text evidence="19">The sequence shown here is derived from an EMBL/GenBank/DDBJ whole genome shotgun (WGS) entry which is preliminary data.</text>
</comment>
<keyword evidence="9" id="KW-0067">ATP-binding</keyword>
<evidence type="ECO:0000256" key="15">
    <source>
        <dbReference type="ARBA" id="ARBA00023180"/>
    </source>
</evidence>
<keyword evidence="8" id="KW-0418">Kinase</keyword>
<feature type="chain" id="PRO_5040919334" description="receptor protein-tyrosine kinase" evidence="17">
    <location>
        <begin position="25"/>
        <end position="288"/>
    </location>
</feature>
<evidence type="ECO:0000256" key="9">
    <source>
        <dbReference type="ARBA" id="ARBA00022840"/>
    </source>
</evidence>
<accession>A0A9W9YEE2</accession>
<dbReference type="GO" id="GO:0004714">
    <property type="term" value="F:transmembrane receptor protein tyrosine kinase activity"/>
    <property type="evidence" value="ECO:0007669"/>
    <property type="project" value="UniProtKB-EC"/>
</dbReference>
<dbReference type="EMBL" id="MU827781">
    <property type="protein sequence ID" value="KAJ7337170.1"/>
    <property type="molecule type" value="Genomic_DNA"/>
</dbReference>
<evidence type="ECO:0000256" key="2">
    <source>
        <dbReference type="ARBA" id="ARBA00011902"/>
    </source>
</evidence>
<evidence type="ECO:0000256" key="1">
    <source>
        <dbReference type="ARBA" id="ARBA00004251"/>
    </source>
</evidence>
<keyword evidence="7" id="KW-0547">Nucleotide-binding</keyword>
<evidence type="ECO:0000256" key="11">
    <source>
        <dbReference type="ARBA" id="ARBA00023136"/>
    </source>
</evidence>
<keyword evidence="5" id="KW-0812">Transmembrane</keyword>
<dbReference type="InterPro" id="IPR055163">
    <property type="entry name" value="ALK/LTK-like_GRD"/>
</dbReference>
<proteinExistence type="predicted"/>
<keyword evidence="16" id="KW-0245">EGF-like domain</keyword>
<evidence type="ECO:0000256" key="16">
    <source>
        <dbReference type="PROSITE-ProRule" id="PRU00076"/>
    </source>
</evidence>
<evidence type="ECO:0000256" key="7">
    <source>
        <dbReference type="ARBA" id="ARBA00022741"/>
    </source>
</evidence>
<name>A0A9W9YEE2_9CNID</name>
<evidence type="ECO:0000259" key="18">
    <source>
        <dbReference type="PROSITE" id="PS50026"/>
    </source>
</evidence>
<evidence type="ECO:0000256" key="4">
    <source>
        <dbReference type="ARBA" id="ARBA00022679"/>
    </source>
</evidence>
<keyword evidence="14" id="KW-0675">Receptor</keyword>
<evidence type="ECO:0000256" key="6">
    <source>
        <dbReference type="ARBA" id="ARBA00022729"/>
    </source>
</evidence>
<keyword evidence="11" id="KW-0472">Membrane</keyword>
<evidence type="ECO:0000256" key="3">
    <source>
        <dbReference type="ARBA" id="ARBA00022475"/>
    </source>
</evidence>
<dbReference type="Proteomes" id="UP001163046">
    <property type="component" value="Unassembled WGS sequence"/>
</dbReference>
<dbReference type="InterPro" id="IPR000742">
    <property type="entry name" value="EGF"/>
</dbReference>
<gene>
    <name evidence="19" type="ORF">OS493_010024</name>
</gene>
<evidence type="ECO:0000256" key="8">
    <source>
        <dbReference type="ARBA" id="ARBA00022777"/>
    </source>
</evidence>
<organism evidence="19 20">
    <name type="scientific">Desmophyllum pertusum</name>
    <dbReference type="NCBI Taxonomy" id="174260"/>
    <lineage>
        <taxon>Eukaryota</taxon>
        <taxon>Metazoa</taxon>
        <taxon>Cnidaria</taxon>
        <taxon>Anthozoa</taxon>
        <taxon>Hexacorallia</taxon>
        <taxon>Scleractinia</taxon>
        <taxon>Caryophylliina</taxon>
        <taxon>Caryophylliidae</taxon>
        <taxon>Desmophyllum</taxon>
    </lineage>
</organism>
<sequence length="288" mass="32251">MMTVRWKFPIFLLNFCLISRHVWSSRKSYPGAIFTKPNSRLKGYTFKTCVTPSQISCSQACLSNARCYSTNFKEIHHQREGICELNDEQSLDFRGLENYLHHEGGFIFSRFPKDDTNDCRWRGCQNNGVCELYKQTFVCSCDVPWIGNFCENIISLYNFTTLGATGRNGPDSNAGYRGTGLQDVQVKEGMQEWSVPFTGRFRVKACGASGGKGSNGAVEGRGAKISGHVTLTKGVKLVILVGQIGSTQSQYNPGSGGGERLSFIRPNEAPSCSRWGRGRWITRWFSWE</sequence>
<keyword evidence="4" id="KW-0808">Transferase</keyword>
<feature type="disulfide bond" evidence="16">
    <location>
        <begin position="141"/>
        <end position="150"/>
    </location>
</feature>
<evidence type="ECO:0000256" key="10">
    <source>
        <dbReference type="ARBA" id="ARBA00022989"/>
    </source>
</evidence>
<dbReference type="AlphaFoldDB" id="A0A9W9YEE2"/>
<evidence type="ECO:0000256" key="14">
    <source>
        <dbReference type="ARBA" id="ARBA00023170"/>
    </source>
</evidence>
<keyword evidence="10" id="KW-1133">Transmembrane helix</keyword>
<evidence type="ECO:0000313" key="20">
    <source>
        <dbReference type="Proteomes" id="UP001163046"/>
    </source>
</evidence>
<evidence type="ECO:0000256" key="12">
    <source>
        <dbReference type="ARBA" id="ARBA00023137"/>
    </source>
</evidence>
<dbReference type="Pfam" id="PF12810">
    <property type="entry name" value="ALK_LTK_GRD"/>
    <property type="match status" value="1"/>
</dbReference>
<comment type="caution">
    <text evidence="16">Lacks conserved residue(s) required for the propagation of feature annotation.</text>
</comment>
<comment type="subcellular location">
    <subcellularLocation>
        <location evidence="1">Cell membrane</location>
        <topology evidence="1">Single-pass type I membrane protein</topology>
    </subcellularLocation>
</comment>
<evidence type="ECO:0000256" key="17">
    <source>
        <dbReference type="SAM" id="SignalP"/>
    </source>
</evidence>
<dbReference type="OrthoDB" id="5979912at2759"/>
<keyword evidence="3" id="KW-1003">Cell membrane</keyword>
<dbReference type="GO" id="GO:0005886">
    <property type="term" value="C:plasma membrane"/>
    <property type="evidence" value="ECO:0007669"/>
    <property type="project" value="UniProtKB-SubCell"/>
</dbReference>